<keyword evidence="13" id="KW-0501">Molybdenum cofactor biosynthesis</keyword>
<dbReference type="InterPro" id="IPR050105">
    <property type="entry name" value="MoCo_biosynth_MoaA/MoaC"/>
</dbReference>
<dbReference type="Pfam" id="PF04055">
    <property type="entry name" value="Radical_SAM"/>
    <property type="match status" value="1"/>
</dbReference>
<dbReference type="InterPro" id="IPR010505">
    <property type="entry name" value="MoaA_twitch"/>
</dbReference>
<dbReference type="EMBL" id="LIAE01009723">
    <property type="protein sequence ID" value="PAV68597.1"/>
    <property type="molecule type" value="Genomic_DNA"/>
</dbReference>
<evidence type="ECO:0000256" key="5">
    <source>
        <dbReference type="ARBA" id="ARBA00009862"/>
    </source>
</evidence>
<dbReference type="SMART" id="SM00729">
    <property type="entry name" value="Elp3"/>
    <property type="match status" value="1"/>
</dbReference>
<dbReference type="UniPathway" id="UPA00344"/>
<evidence type="ECO:0000256" key="8">
    <source>
        <dbReference type="ARBA" id="ARBA00022723"/>
    </source>
</evidence>
<comment type="catalytic activity">
    <reaction evidence="1">
        <text>(8S)-3',8-cyclo-7,8-dihydroguanosine 5'-triphosphate = cyclic pyranopterin phosphate + diphosphate</text>
        <dbReference type="Rhea" id="RHEA:49580"/>
        <dbReference type="ChEBI" id="CHEBI:33019"/>
        <dbReference type="ChEBI" id="CHEBI:59648"/>
        <dbReference type="ChEBI" id="CHEBI:131766"/>
        <dbReference type="EC" id="4.6.1.17"/>
    </reaction>
</comment>
<dbReference type="PANTHER" id="PTHR22960">
    <property type="entry name" value="MOLYBDOPTERIN COFACTOR SYNTHESIS PROTEIN A"/>
    <property type="match status" value="1"/>
</dbReference>
<feature type="compositionally biased region" description="Basic and acidic residues" evidence="16">
    <location>
        <begin position="412"/>
        <end position="430"/>
    </location>
</feature>
<dbReference type="GO" id="GO:0061799">
    <property type="term" value="F:cyclic pyranopterin monophosphate synthase activity"/>
    <property type="evidence" value="ECO:0007669"/>
    <property type="project" value="UniProtKB-EC"/>
</dbReference>
<dbReference type="SFLD" id="SFLDG01386">
    <property type="entry name" value="main_SPASM_domain-containing"/>
    <property type="match status" value="1"/>
</dbReference>
<dbReference type="InterPro" id="IPR023045">
    <property type="entry name" value="MoaC"/>
</dbReference>
<dbReference type="InterPro" id="IPR002820">
    <property type="entry name" value="Mopterin_CF_biosynth-C_dom"/>
</dbReference>
<dbReference type="InterPro" id="IPR007197">
    <property type="entry name" value="rSAM"/>
</dbReference>
<dbReference type="NCBIfam" id="TIGR00581">
    <property type="entry name" value="moaC"/>
    <property type="match status" value="1"/>
</dbReference>
<comment type="similarity">
    <text evidence="5">In the N-terminal section; belongs to the radical SAM superfamily. MoaA family.</text>
</comment>
<dbReference type="GO" id="GO:0006777">
    <property type="term" value="P:Mo-molybdopterin cofactor biosynthetic process"/>
    <property type="evidence" value="ECO:0007669"/>
    <property type="project" value="UniProtKB-KW"/>
</dbReference>
<accession>A0A2A2K3Q1</accession>
<dbReference type="Proteomes" id="UP000218231">
    <property type="component" value="Unassembled WGS sequence"/>
</dbReference>
<sequence>MLSRLKCWNVPLERCVTSLAHGEVCSSQSSVISSSCKVRGYSTTTTVEKAQAATARSTIERIRERIREIEQQKGTPPGLITSARRNESLDEVKKRLLPENAFRDTFGRVHTYLRISLTERCNLRCLYCMPEEGVQLSPKGNLLTTEEVIRLTRLFASHGVNKVRLTGGEPTLRKDLVDIVHQISNIDGIEDIGLTTNGLMLSKHVMALREAGLTKVNVSLDTLRQDRYIEMCRRNGLGKVLESIKATESLYPYVKINVVVMRGKNDDEIMDFVRMTQARRIDVRFIEFMPFGGNHFNQGHFVSYGEVMQRIKDEFGEENVCKLTELPNDTAKSYKIRGFTGQFGFISSMSDHFCFTCNRLRITADGNLKVCLHGNAEVNLRDLMRLDESDEKLSEVIQSAVTRKKAKHAGYRHGEFEEPPKSTDDSDRRIITDDSDKRSFYSQSQLPLATVSFCPTLSLSSIPSPSISTPLHLFSPNHLVKSLATSRRFFSSDSNDNKSLLTHTTSAGTAKQVDVSNKQPTVREAVAEGKIKLTAEICRQIKMNSLKKGDVLNVARIASVMAAKQTSNLIPLCHNIFISQVHTEFYLDEDVNCLLIRSFAKTFGTTGIELEALTAVSVAALTVYDMCKAVSSEMEICDIKLVRKTGGKKNYLAKDRFSDDIPFL</sequence>
<dbReference type="SFLD" id="SFLDS00029">
    <property type="entry name" value="Radical_SAM"/>
    <property type="match status" value="1"/>
</dbReference>
<dbReference type="InterPro" id="IPR047594">
    <property type="entry name" value="MoaC_bact/euk"/>
</dbReference>
<evidence type="ECO:0000256" key="1">
    <source>
        <dbReference type="ARBA" id="ARBA00001637"/>
    </source>
</evidence>
<evidence type="ECO:0000256" key="7">
    <source>
        <dbReference type="ARBA" id="ARBA00022691"/>
    </source>
</evidence>
<dbReference type="PROSITE" id="PS01305">
    <property type="entry name" value="MOAA_NIFB_PQQE"/>
    <property type="match status" value="1"/>
</dbReference>
<evidence type="ECO:0000256" key="15">
    <source>
        <dbReference type="ARBA" id="ARBA00048697"/>
    </source>
</evidence>
<comment type="catalytic activity">
    <reaction evidence="15">
        <text>GTP + AH2 + S-adenosyl-L-methionine = (8S)-3',8-cyclo-7,8-dihydroguanosine 5'-triphosphate + 5'-deoxyadenosine + L-methionine + A + H(+)</text>
        <dbReference type="Rhea" id="RHEA:49576"/>
        <dbReference type="ChEBI" id="CHEBI:13193"/>
        <dbReference type="ChEBI" id="CHEBI:15378"/>
        <dbReference type="ChEBI" id="CHEBI:17319"/>
        <dbReference type="ChEBI" id="CHEBI:17499"/>
        <dbReference type="ChEBI" id="CHEBI:37565"/>
        <dbReference type="ChEBI" id="CHEBI:57844"/>
        <dbReference type="ChEBI" id="CHEBI:59789"/>
        <dbReference type="ChEBI" id="CHEBI:131766"/>
        <dbReference type="EC" id="4.1.99.22"/>
    </reaction>
</comment>
<evidence type="ECO:0000256" key="2">
    <source>
        <dbReference type="ARBA" id="ARBA00001966"/>
    </source>
</evidence>
<evidence type="ECO:0000313" key="19">
    <source>
        <dbReference type="Proteomes" id="UP000218231"/>
    </source>
</evidence>
<dbReference type="SUPFAM" id="SSF102114">
    <property type="entry name" value="Radical SAM enzymes"/>
    <property type="match status" value="1"/>
</dbReference>
<protein>
    <recommendedName>
        <fullName evidence="17">Radical SAM core domain-containing protein</fullName>
    </recommendedName>
</protein>
<dbReference type="SFLD" id="SFLDG01383">
    <property type="entry name" value="cyclic_pyranopterin_phosphate"/>
    <property type="match status" value="1"/>
</dbReference>
<keyword evidence="12" id="KW-0342">GTP-binding</keyword>
<keyword evidence="6" id="KW-0004">4Fe-4S</keyword>
<dbReference type="GO" id="GO:0061798">
    <property type="term" value="F:GTP 3',8'-cyclase activity"/>
    <property type="evidence" value="ECO:0007669"/>
    <property type="project" value="UniProtKB-EC"/>
</dbReference>
<gene>
    <name evidence="18" type="ORF">WR25_09437</name>
</gene>
<reference evidence="18 19" key="1">
    <citation type="journal article" date="2017" name="Curr. Biol.">
        <title>Genome architecture and evolution of a unichromosomal asexual nematode.</title>
        <authorList>
            <person name="Fradin H."/>
            <person name="Zegar C."/>
            <person name="Gutwein M."/>
            <person name="Lucas J."/>
            <person name="Kovtun M."/>
            <person name="Corcoran D."/>
            <person name="Baugh L.R."/>
            <person name="Kiontke K."/>
            <person name="Gunsalus K."/>
            <person name="Fitch D.H."/>
            <person name="Piano F."/>
        </authorList>
    </citation>
    <scope>NUCLEOTIDE SEQUENCE [LARGE SCALE GENOMIC DNA]</scope>
    <source>
        <strain evidence="18">PF1309</strain>
    </source>
</reference>
<dbReference type="SUPFAM" id="SSF55040">
    <property type="entry name" value="Molybdenum cofactor biosynthesis protein C, MoaC"/>
    <property type="match status" value="1"/>
</dbReference>
<evidence type="ECO:0000256" key="3">
    <source>
        <dbReference type="ARBA" id="ARBA00005046"/>
    </source>
</evidence>
<evidence type="ECO:0000256" key="4">
    <source>
        <dbReference type="ARBA" id="ARBA00008484"/>
    </source>
</evidence>
<keyword evidence="10" id="KW-0408">Iron</keyword>
<evidence type="ECO:0000313" key="18">
    <source>
        <dbReference type="EMBL" id="PAV68597.1"/>
    </source>
</evidence>
<dbReference type="SFLD" id="SFLDG01067">
    <property type="entry name" value="SPASM/twitch_domain_containing"/>
    <property type="match status" value="1"/>
</dbReference>
<evidence type="ECO:0000256" key="9">
    <source>
        <dbReference type="ARBA" id="ARBA00022741"/>
    </source>
</evidence>
<dbReference type="InterPro" id="IPR000385">
    <property type="entry name" value="MoaA_NifB_PqqE_Fe-S-bd_CS"/>
</dbReference>
<dbReference type="CDD" id="cd01420">
    <property type="entry name" value="MoaC_PE"/>
    <property type="match status" value="1"/>
</dbReference>
<evidence type="ECO:0000256" key="14">
    <source>
        <dbReference type="ARBA" id="ARBA00023239"/>
    </source>
</evidence>
<dbReference type="Pfam" id="PF01967">
    <property type="entry name" value="MoaC"/>
    <property type="match status" value="1"/>
</dbReference>
<keyword evidence="19" id="KW-1185">Reference proteome</keyword>
<dbReference type="InterPro" id="IPR036522">
    <property type="entry name" value="MoaC_sf"/>
</dbReference>
<feature type="domain" description="Radical SAM core" evidence="17">
    <location>
        <begin position="105"/>
        <end position="337"/>
    </location>
</feature>
<comment type="cofactor">
    <cofactor evidence="2">
        <name>[4Fe-4S] cluster</name>
        <dbReference type="ChEBI" id="CHEBI:49883"/>
    </cofactor>
</comment>
<dbReference type="Gene3D" id="3.20.20.70">
    <property type="entry name" value="Aldolase class I"/>
    <property type="match status" value="1"/>
</dbReference>
<feature type="region of interest" description="Disordered" evidence="16">
    <location>
        <begin position="408"/>
        <end position="430"/>
    </location>
</feature>
<dbReference type="Gene3D" id="3.30.70.640">
    <property type="entry name" value="Molybdopterin cofactor biosynthesis C (MoaC) domain"/>
    <property type="match status" value="1"/>
</dbReference>
<dbReference type="Pfam" id="PF06463">
    <property type="entry name" value="Mob_synth_C"/>
    <property type="match status" value="1"/>
</dbReference>
<proteinExistence type="inferred from homology"/>
<evidence type="ECO:0000256" key="16">
    <source>
        <dbReference type="SAM" id="MobiDB-lite"/>
    </source>
</evidence>
<evidence type="ECO:0000256" key="6">
    <source>
        <dbReference type="ARBA" id="ARBA00022485"/>
    </source>
</evidence>
<keyword evidence="9" id="KW-0547">Nucleotide-binding</keyword>
<name>A0A2A2K3Q1_9BILA</name>
<dbReference type="NCBIfam" id="NF001199">
    <property type="entry name" value="PRK00164.2-1"/>
    <property type="match status" value="1"/>
</dbReference>
<dbReference type="AlphaFoldDB" id="A0A2A2K3Q1"/>
<comment type="pathway">
    <text evidence="3">Cofactor biosynthesis; molybdopterin biosynthesis.</text>
</comment>
<dbReference type="CDD" id="cd01335">
    <property type="entry name" value="Radical_SAM"/>
    <property type="match status" value="1"/>
</dbReference>
<dbReference type="STRING" id="2018661.A0A2A2K3Q1"/>
<keyword evidence="11" id="KW-0411">Iron-sulfur</keyword>
<dbReference type="PROSITE" id="PS51918">
    <property type="entry name" value="RADICAL_SAM"/>
    <property type="match status" value="1"/>
</dbReference>
<evidence type="ECO:0000259" key="17">
    <source>
        <dbReference type="PROSITE" id="PS51918"/>
    </source>
</evidence>
<dbReference type="InterPro" id="IPR058240">
    <property type="entry name" value="rSAM_sf"/>
</dbReference>
<keyword evidence="7" id="KW-0949">S-adenosyl-L-methionine</keyword>
<dbReference type="InterPro" id="IPR040064">
    <property type="entry name" value="MoaA-like"/>
</dbReference>
<dbReference type="GO" id="GO:0046872">
    <property type="term" value="F:metal ion binding"/>
    <property type="evidence" value="ECO:0007669"/>
    <property type="project" value="UniProtKB-KW"/>
</dbReference>
<dbReference type="InterPro" id="IPR006638">
    <property type="entry name" value="Elp3/MiaA/NifB-like_rSAM"/>
</dbReference>
<dbReference type="InterPro" id="IPR013785">
    <property type="entry name" value="Aldolase_TIM"/>
</dbReference>
<evidence type="ECO:0000256" key="11">
    <source>
        <dbReference type="ARBA" id="ARBA00023014"/>
    </source>
</evidence>
<dbReference type="GO" id="GO:0051539">
    <property type="term" value="F:4 iron, 4 sulfur cluster binding"/>
    <property type="evidence" value="ECO:0007669"/>
    <property type="project" value="UniProtKB-KW"/>
</dbReference>
<dbReference type="NCBIfam" id="TIGR02666">
    <property type="entry name" value="moaA"/>
    <property type="match status" value="1"/>
</dbReference>
<dbReference type="OrthoDB" id="429626at2759"/>
<dbReference type="InterPro" id="IPR013483">
    <property type="entry name" value="MoaA"/>
</dbReference>
<evidence type="ECO:0000256" key="10">
    <source>
        <dbReference type="ARBA" id="ARBA00023004"/>
    </source>
</evidence>
<evidence type="ECO:0000256" key="12">
    <source>
        <dbReference type="ARBA" id="ARBA00023134"/>
    </source>
</evidence>
<dbReference type="NCBIfam" id="NF006870">
    <property type="entry name" value="PRK09364.1"/>
    <property type="match status" value="1"/>
</dbReference>
<comment type="similarity">
    <text evidence="4">In the C-terminal section; belongs to the MoaC family.</text>
</comment>
<dbReference type="CDD" id="cd21117">
    <property type="entry name" value="Twitch_MoaA"/>
    <property type="match status" value="1"/>
</dbReference>
<keyword evidence="8" id="KW-0479">Metal-binding</keyword>
<dbReference type="GO" id="GO:0005525">
    <property type="term" value="F:GTP binding"/>
    <property type="evidence" value="ECO:0007669"/>
    <property type="project" value="UniProtKB-KW"/>
</dbReference>
<dbReference type="PANTHER" id="PTHR22960:SF0">
    <property type="entry name" value="MOLYBDENUM COFACTOR BIOSYNTHESIS PROTEIN 1"/>
    <property type="match status" value="1"/>
</dbReference>
<evidence type="ECO:0000256" key="13">
    <source>
        <dbReference type="ARBA" id="ARBA00023150"/>
    </source>
</evidence>
<comment type="caution">
    <text evidence="18">The sequence shown here is derived from an EMBL/GenBank/DDBJ whole genome shotgun (WGS) entry which is preliminary data.</text>
</comment>
<keyword evidence="14" id="KW-0456">Lyase</keyword>
<organism evidence="18 19">
    <name type="scientific">Diploscapter pachys</name>
    <dbReference type="NCBI Taxonomy" id="2018661"/>
    <lineage>
        <taxon>Eukaryota</taxon>
        <taxon>Metazoa</taxon>
        <taxon>Ecdysozoa</taxon>
        <taxon>Nematoda</taxon>
        <taxon>Chromadorea</taxon>
        <taxon>Rhabditida</taxon>
        <taxon>Rhabditina</taxon>
        <taxon>Rhabditomorpha</taxon>
        <taxon>Rhabditoidea</taxon>
        <taxon>Rhabditidae</taxon>
        <taxon>Diploscapter</taxon>
    </lineage>
</organism>
<dbReference type="HAMAP" id="MF_01225_B">
    <property type="entry name" value="MoaA_B"/>
    <property type="match status" value="1"/>
</dbReference>